<dbReference type="InterPro" id="IPR022472">
    <property type="entry name" value="VPLPA-CTERM"/>
</dbReference>
<gene>
    <name evidence="4" type="ordered locus">Tmz1t_1138</name>
</gene>
<feature type="domain" description="DUF8187" evidence="3">
    <location>
        <begin position="22"/>
        <end position="202"/>
    </location>
</feature>
<keyword evidence="5" id="KW-1185">Reference proteome</keyword>
<feature type="domain" description="Ice-binding protein C-terminal" evidence="2">
    <location>
        <begin position="244"/>
        <end position="266"/>
    </location>
</feature>
<dbReference type="Pfam" id="PF26598">
    <property type="entry name" value="DUF8187"/>
    <property type="match status" value="1"/>
</dbReference>
<evidence type="ECO:0000256" key="1">
    <source>
        <dbReference type="SAM" id="SignalP"/>
    </source>
</evidence>
<dbReference type="KEGG" id="tmz:Tmz1t_1138"/>
<reference evidence="5" key="1">
    <citation type="submission" date="2009-05" db="EMBL/GenBank/DDBJ databases">
        <title>Complete sequence of chromosome of Thauera sp. MZ1T.</title>
        <authorList>
            <consortium name="US DOE Joint Genome Institute"/>
            <person name="Lucas S."/>
            <person name="Copeland A."/>
            <person name="Lapidus A."/>
            <person name="Glavina del Rio T."/>
            <person name="Dalin E."/>
            <person name="Tice H."/>
            <person name="Bruce D."/>
            <person name="Goodwin L."/>
            <person name="Pitluck S."/>
            <person name="Sims D."/>
            <person name="Brettin T."/>
            <person name="Detter J.C."/>
            <person name="Han C."/>
            <person name="Larimer F."/>
            <person name="Land M."/>
            <person name="Hauser L."/>
            <person name="Kyrpides N."/>
            <person name="Mikhailova N."/>
            <person name="Sayler G.S."/>
        </authorList>
    </citation>
    <scope>NUCLEOTIDE SEQUENCE [LARGE SCALE GENOMIC DNA]</scope>
    <source>
        <strain evidence="5">MZ1T</strain>
    </source>
</reference>
<dbReference type="AlphaFoldDB" id="C4ZJG4"/>
<dbReference type="HOGENOM" id="CLU_1030281_0_0_4"/>
<proteinExistence type="predicted"/>
<dbReference type="InterPro" id="IPR013424">
    <property type="entry name" value="Ice-binding_C"/>
</dbReference>
<keyword evidence="1" id="KW-0732">Signal</keyword>
<dbReference type="EMBL" id="CP001281">
    <property type="protein sequence ID" value="ACK53897.1"/>
    <property type="molecule type" value="Genomic_DNA"/>
</dbReference>
<dbReference type="Proteomes" id="UP000002186">
    <property type="component" value="Chromosome"/>
</dbReference>
<evidence type="ECO:0000313" key="4">
    <source>
        <dbReference type="EMBL" id="ACK53897.1"/>
    </source>
</evidence>
<protein>
    <submittedName>
        <fullName evidence="4">Uncharacterized protein</fullName>
    </submittedName>
</protein>
<organism evidence="4 5">
    <name type="scientific">Thauera aminoaromatica</name>
    <dbReference type="NCBI Taxonomy" id="164330"/>
    <lineage>
        <taxon>Bacteria</taxon>
        <taxon>Pseudomonadati</taxon>
        <taxon>Pseudomonadota</taxon>
        <taxon>Betaproteobacteria</taxon>
        <taxon>Rhodocyclales</taxon>
        <taxon>Zoogloeaceae</taxon>
        <taxon>Thauera</taxon>
    </lineage>
</organism>
<feature type="chain" id="PRO_5002947289" evidence="1">
    <location>
        <begin position="23"/>
        <end position="270"/>
    </location>
</feature>
<accession>C4ZJG4</accession>
<feature type="signal peptide" evidence="1">
    <location>
        <begin position="1"/>
        <end position="22"/>
    </location>
</feature>
<name>C4ZJG4_THASP</name>
<dbReference type="RefSeq" id="WP_012584881.1">
    <property type="nucleotide sequence ID" value="NC_011662.2"/>
</dbReference>
<dbReference type="Pfam" id="PF07589">
    <property type="entry name" value="PEP-CTERM"/>
    <property type="match status" value="1"/>
</dbReference>
<dbReference type="OrthoDB" id="8527725at2"/>
<evidence type="ECO:0000259" key="3">
    <source>
        <dbReference type="Pfam" id="PF26598"/>
    </source>
</evidence>
<sequence length="270" mass="26503">MKKLALIAATASLAAVSTGASAAYVSTANLGGDFAITGFADATPGTYQIALTNLSGALSLAAGPAGTYTVGIGPGSAGPTGTATATFYSGPGGTVTRSISSNVGIFTGNLTPTGLTPGIYNFAFGAGPAFSVGFNFGGSYDGATTSGVLGLLNGLLGTSFVDPTGAGTLAITGTVTNNSFIMDVVETATNWPGAGALLAAADYGVFLQSNGLTDTTANRLAYAQSPTYNRTDGTFRVSNVAVTAVPEPASLALLGLGLAGLGAMRRRKQA</sequence>
<dbReference type="InterPro" id="IPR058500">
    <property type="entry name" value="DUF8187"/>
</dbReference>
<dbReference type="NCBIfam" id="TIGR02595">
    <property type="entry name" value="PEP_CTERM"/>
    <property type="match status" value="1"/>
</dbReference>
<evidence type="ECO:0000259" key="2">
    <source>
        <dbReference type="Pfam" id="PF07589"/>
    </source>
</evidence>
<evidence type="ECO:0000313" key="5">
    <source>
        <dbReference type="Proteomes" id="UP000002186"/>
    </source>
</evidence>
<dbReference type="NCBIfam" id="TIGR03370">
    <property type="entry name" value="VPLPA-CTERM"/>
    <property type="match status" value="1"/>
</dbReference>
<reference evidence="4 5" key="2">
    <citation type="journal article" date="2012" name="Stand. Genomic Sci.">
        <title>Complete genome sequence of Thauera aminoaromatica strain MZ1T.</title>
        <authorList>
            <person name="Jiang K."/>
            <person name="Sanseverino J."/>
            <person name="Chauhan A."/>
            <person name="Lucas S."/>
            <person name="Copeland A."/>
            <person name="Lapidus A."/>
            <person name="Del Rio T.G."/>
            <person name="Dalin E."/>
            <person name="Tice H."/>
            <person name="Bruce D."/>
            <person name="Goodwin L."/>
            <person name="Pitluck S."/>
            <person name="Sims D."/>
            <person name="Brettin T."/>
            <person name="Detter J.C."/>
            <person name="Han C."/>
            <person name="Chang Y.J."/>
            <person name="Larimer F."/>
            <person name="Land M."/>
            <person name="Hauser L."/>
            <person name="Kyrpides N.C."/>
            <person name="Mikhailova N."/>
            <person name="Moser S."/>
            <person name="Jegier P."/>
            <person name="Close D."/>
            <person name="Debruyn J.M."/>
            <person name="Wang Y."/>
            <person name="Layton A.C."/>
            <person name="Allen M.S."/>
            <person name="Sayler G.S."/>
        </authorList>
    </citation>
    <scope>NUCLEOTIDE SEQUENCE [LARGE SCALE GENOMIC DNA]</scope>
    <source>
        <strain evidence="4 5">MZ1T</strain>
    </source>
</reference>